<reference evidence="1" key="1">
    <citation type="submission" date="2023-10" db="EMBL/GenBank/DDBJ databases">
        <title>Genome assembly of Pristionchus species.</title>
        <authorList>
            <person name="Yoshida K."/>
            <person name="Sommer R.J."/>
        </authorList>
    </citation>
    <scope>NUCLEOTIDE SEQUENCE</scope>
    <source>
        <strain evidence="1">RS0144</strain>
    </source>
</reference>
<protein>
    <submittedName>
        <fullName evidence="1">Uncharacterized protein</fullName>
    </submittedName>
</protein>
<name>A0AAV5TZE5_9BILA</name>
<dbReference type="EMBL" id="BTSX01000005">
    <property type="protein sequence ID" value="GMS99970.1"/>
    <property type="molecule type" value="Genomic_DNA"/>
</dbReference>
<proteinExistence type="predicted"/>
<accession>A0AAV5TZE5</accession>
<comment type="caution">
    <text evidence="1">The sequence shown here is derived from an EMBL/GenBank/DDBJ whole genome shotgun (WGS) entry which is preliminary data.</text>
</comment>
<gene>
    <name evidence="1" type="ORF">PENTCL1PPCAC_22145</name>
</gene>
<feature type="non-terminal residue" evidence="1">
    <location>
        <position position="1"/>
    </location>
</feature>
<sequence>SGKMNTVLERAWIRFPPCSLTHNSTRHLSTALFRTRPFKYFYLEGCDSTTAQFLSGRIMGVDGSIFAAPQVDVSLLRISFKNAEVYVHSSKNKLVIFKIVSSGTFMFASNRKESHSHPKICIAFASKIINAPVYGQRVPVK</sequence>
<evidence type="ECO:0000313" key="1">
    <source>
        <dbReference type="EMBL" id="GMS99970.1"/>
    </source>
</evidence>
<dbReference type="Proteomes" id="UP001432027">
    <property type="component" value="Unassembled WGS sequence"/>
</dbReference>
<keyword evidence="2" id="KW-1185">Reference proteome</keyword>
<dbReference type="AlphaFoldDB" id="A0AAV5TZE5"/>
<organism evidence="1 2">
    <name type="scientific">Pristionchus entomophagus</name>
    <dbReference type="NCBI Taxonomy" id="358040"/>
    <lineage>
        <taxon>Eukaryota</taxon>
        <taxon>Metazoa</taxon>
        <taxon>Ecdysozoa</taxon>
        <taxon>Nematoda</taxon>
        <taxon>Chromadorea</taxon>
        <taxon>Rhabditida</taxon>
        <taxon>Rhabditina</taxon>
        <taxon>Diplogasteromorpha</taxon>
        <taxon>Diplogasteroidea</taxon>
        <taxon>Neodiplogasteridae</taxon>
        <taxon>Pristionchus</taxon>
    </lineage>
</organism>
<evidence type="ECO:0000313" key="2">
    <source>
        <dbReference type="Proteomes" id="UP001432027"/>
    </source>
</evidence>